<protein>
    <submittedName>
        <fullName evidence="1">Uncharacterized protein</fullName>
    </submittedName>
</protein>
<reference evidence="1" key="2">
    <citation type="journal article" date="2015" name="Data Brief">
        <title>Shoot transcriptome of the giant reed, Arundo donax.</title>
        <authorList>
            <person name="Barrero R.A."/>
            <person name="Guerrero F.D."/>
            <person name="Moolhuijzen P."/>
            <person name="Goolsby J.A."/>
            <person name="Tidwell J."/>
            <person name="Bellgard S.E."/>
            <person name="Bellgard M.I."/>
        </authorList>
    </citation>
    <scope>NUCLEOTIDE SEQUENCE</scope>
    <source>
        <tissue evidence="1">Shoot tissue taken approximately 20 cm above the soil surface</tissue>
    </source>
</reference>
<sequence length="24" mass="2813">MKYLVCRGAQDFHSLFQGSKLMRP</sequence>
<organism evidence="1">
    <name type="scientific">Arundo donax</name>
    <name type="common">Giant reed</name>
    <name type="synonym">Donax arundinaceus</name>
    <dbReference type="NCBI Taxonomy" id="35708"/>
    <lineage>
        <taxon>Eukaryota</taxon>
        <taxon>Viridiplantae</taxon>
        <taxon>Streptophyta</taxon>
        <taxon>Embryophyta</taxon>
        <taxon>Tracheophyta</taxon>
        <taxon>Spermatophyta</taxon>
        <taxon>Magnoliopsida</taxon>
        <taxon>Liliopsida</taxon>
        <taxon>Poales</taxon>
        <taxon>Poaceae</taxon>
        <taxon>PACMAD clade</taxon>
        <taxon>Arundinoideae</taxon>
        <taxon>Arundineae</taxon>
        <taxon>Arundo</taxon>
    </lineage>
</organism>
<dbReference type="EMBL" id="GBRH01267938">
    <property type="protein sequence ID" value="JAD29957.1"/>
    <property type="molecule type" value="Transcribed_RNA"/>
</dbReference>
<accession>A0A0A8Z539</accession>
<dbReference type="AlphaFoldDB" id="A0A0A8Z539"/>
<evidence type="ECO:0000313" key="1">
    <source>
        <dbReference type="EMBL" id="JAD29957.1"/>
    </source>
</evidence>
<reference evidence="1" key="1">
    <citation type="submission" date="2014-09" db="EMBL/GenBank/DDBJ databases">
        <authorList>
            <person name="Magalhaes I.L.F."/>
            <person name="Oliveira U."/>
            <person name="Santos F.R."/>
            <person name="Vidigal T.H.D.A."/>
            <person name="Brescovit A.D."/>
            <person name="Santos A.J."/>
        </authorList>
    </citation>
    <scope>NUCLEOTIDE SEQUENCE</scope>
    <source>
        <tissue evidence="1">Shoot tissue taken approximately 20 cm above the soil surface</tissue>
    </source>
</reference>
<name>A0A0A8Z539_ARUDO</name>
<proteinExistence type="predicted"/>